<protein>
    <recommendedName>
        <fullName evidence="3">BON domain protein</fullName>
    </recommendedName>
</protein>
<dbReference type="KEGG" id="tpol:Mal48_10810"/>
<dbReference type="EMBL" id="CP036267">
    <property type="protein sequence ID" value="QDT31845.1"/>
    <property type="molecule type" value="Genomic_DNA"/>
</dbReference>
<proteinExistence type="predicted"/>
<evidence type="ECO:0000313" key="2">
    <source>
        <dbReference type="Proteomes" id="UP000315724"/>
    </source>
</evidence>
<gene>
    <name evidence="1" type="ORF">Mal48_10810</name>
</gene>
<dbReference type="Proteomes" id="UP000315724">
    <property type="component" value="Chromosome"/>
</dbReference>
<evidence type="ECO:0008006" key="3">
    <source>
        <dbReference type="Google" id="ProtNLM"/>
    </source>
</evidence>
<dbReference type="OrthoDB" id="291621at2"/>
<dbReference type="RefSeq" id="WP_145196724.1">
    <property type="nucleotide sequence ID" value="NZ_CP036267.1"/>
</dbReference>
<organism evidence="1 2">
    <name type="scientific">Thalassoglobus polymorphus</name>
    <dbReference type="NCBI Taxonomy" id="2527994"/>
    <lineage>
        <taxon>Bacteria</taxon>
        <taxon>Pseudomonadati</taxon>
        <taxon>Planctomycetota</taxon>
        <taxon>Planctomycetia</taxon>
        <taxon>Planctomycetales</taxon>
        <taxon>Planctomycetaceae</taxon>
        <taxon>Thalassoglobus</taxon>
    </lineage>
</organism>
<dbReference type="AlphaFoldDB" id="A0A517QJR5"/>
<evidence type="ECO:0000313" key="1">
    <source>
        <dbReference type="EMBL" id="QDT31845.1"/>
    </source>
</evidence>
<name>A0A517QJR5_9PLAN</name>
<accession>A0A517QJR5</accession>
<keyword evidence="2" id="KW-1185">Reference proteome</keyword>
<reference evidence="1 2" key="1">
    <citation type="submission" date="2019-02" db="EMBL/GenBank/DDBJ databases">
        <title>Deep-cultivation of Planctomycetes and their phenomic and genomic characterization uncovers novel biology.</title>
        <authorList>
            <person name="Wiegand S."/>
            <person name="Jogler M."/>
            <person name="Boedeker C."/>
            <person name="Pinto D."/>
            <person name="Vollmers J."/>
            <person name="Rivas-Marin E."/>
            <person name="Kohn T."/>
            <person name="Peeters S.H."/>
            <person name="Heuer A."/>
            <person name="Rast P."/>
            <person name="Oberbeckmann S."/>
            <person name="Bunk B."/>
            <person name="Jeske O."/>
            <person name="Meyerdierks A."/>
            <person name="Storesund J.E."/>
            <person name="Kallscheuer N."/>
            <person name="Luecker S."/>
            <person name="Lage O.M."/>
            <person name="Pohl T."/>
            <person name="Merkel B.J."/>
            <person name="Hornburger P."/>
            <person name="Mueller R.-W."/>
            <person name="Bruemmer F."/>
            <person name="Labrenz M."/>
            <person name="Spormann A.M."/>
            <person name="Op den Camp H."/>
            <person name="Overmann J."/>
            <person name="Amann R."/>
            <person name="Jetten M.S.M."/>
            <person name="Mascher T."/>
            <person name="Medema M.H."/>
            <person name="Devos D.P."/>
            <person name="Kaster A.-K."/>
            <person name="Ovreas L."/>
            <person name="Rohde M."/>
            <person name="Galperin M.Y."/>
            <person name="Jogler C."/>
        </authorList>
    </citation>
    <scope>NUCLEOTIDE SEQUENCE [LARGE SCALE GENOMIC DNA]</scope>
    <source>
        <strain evidence="1 2">Mal48</strain>
    </source>
</reference>
<sequence>MAVLNLLNSPDKVRQPTKLNSAGQQICKSANAILNRQYVLGIQRLECLWENGKLTITGRVPLYYHKQLAQQLIMDANIGGIKLLVNEIEVC</sequence>